<reference evidence="2" key="1">
    <citation type="journal article" date="2014" name="Int. J. Syst. Evol. Microbiol.">
        <title>Complete genome of a new Firmicutes species belonging to the dominant human colonic microbiota ('Ruminococcus bicirculans') reveals two chromosomes and a selective capacity to utilize plant glucans.</title>
        <authorList>
            <consortium name="NISC Comparative Sequencing Program"/>
            <person name="Wegmann U."/>
            <person name="Louis P."/>
            <person name="Goesmann A."/>
            <person name="Henrissat B."/>
            <person name="Duncan S.H."/>
            <person name="Flint H.J."/>
        </authorList>
    </citation>
    <scope>NUCLEOTIDE SEQUENCE</scope>
    <source>
        <strain evidence="2">JCM 17590</strain>
    </source>
</reference>
<evidence type="ECO:0000313" key="2">
    <source>
        <dbReference type="EMBL" id="GAA4153736.1"/>
    </source>
</evidence>
<reference evidence="2" key="2">
    <citation type="submission" date="2023-12" db="EMBL/GenBank/DDBJ databases">
        <authorList>
            <person name="Sun Q."/>
            <person name="Inoue M."/>
        </authorList>
    </citation>
    <scope>NUCLEOTIDE SEQUENCE</scope>
    <source>
        <strain evidence="2">JCM 17590</strain>
    </source>
</reference>
<gene>
    <name evidence="2" type="ORF">GCM10022286_00480</name>
</gene>
<dbReference type="RefSeq" id="WP_344789732.1">
    <property type="nucleotide sequence ID" value="NZ_BAABBV010000001.1"/>
</dbReference>
<evidence type="ECO:0000256" key="1">
    <source>
        <dbReference type="SAM" id="MobiDB-lite"/>
    </source>
</evidence>
<dbReference type="Proteomes" id="UP001415169">
    <property type="component" value="Unassembled WGS sequence"/>
</dbReference>
<evidence type="ECO:0008006" key="4">
    <source>
        <dbReference type="Google" id="ProtNLM"/>
    </source>
</evidence>
<proteinExistence type="predicted"/>
<sequence length="89" mass="9842">MTDPTLDEAQKVLGAPPDALPADVTRAHLSAFSQLLRLPQSAQRTAFGRELRAAHELVLTDAWVRFSTPTTATARPKPRRRRKPKKGNS</sequence>
<dbReference type="EMBL" id="BAABBV010000001">
    <property type="protein sequence ID" value="GAA4153736.1"/>
    <property type="molecule type" value="Genomic_DNA"/>
</dbReference>
<keyword evidence="3" id="KW-1185">Reference proteome</keyword>
<organism evidence="2 3">
    <name type="scientific">Gryllotalpicola daejeonensis</name>
    <dbReference type="NCBI Taxonomy" id="993087"/>
    <lineage>
        <taxon>Bacteria</taxon>
        <taxon>Bacillati</taxon>
        <taxon>Actinomycetota</taxon>
        <taxon>Actinomycetes</taxon>
        <taxon>Micrococcales</taxon>
        <taxon>Microbacteriaceae</taxon>
        <taxon>Gryllotalpicola</taxon>
    </lineage>
</organism>
<feature type="region of interest" description="Disordered" evidence="1">
    <location>
        <begin position="67"/>
        <end position="89"/>
    </location>
</feature>
<accession>A0ABP7ZCS1</accession>
<protein>
    <recommendedName>
        <fullName evidence="4">DUF3263 domain-containing protein</fullName>
    </recommendedName>
</protein>
<comment type="caution">
    <text evidence="2">The sequence shown here is derived from an EMBL/GenBank/DDBJ whole genome shotgun (WGS) entry which is preliminary data.</text>
</comment>
<feature type="compositionally biased region" description="Basic residues" evidence="1">
    <location>
        <begin position="76"/>
        <end position="89"/>
    </location>
</feature>
<evidence type="ECO:0000313" key="3">
    <source>
        <dbReference type="Proteomes" id="UP001415169"/>
    </source>
</evidence>
<name>A0ABP7ZCS1_9MICO</name>